<dbReference type="GO" id="GO:0008083">
    <property type="term" value="F:growth factor activity"/>
    <property type="evidence" value="ECO:0007669"/>
    <property type="project" value="UniProtKB-UniRule"/>
</dbReference>
<accession>A0AAE1MCP3</accession>
<comment type="similarity">
    <text evidence="2 9">Belongs to the phytosulfokine family.</text>
</comment>
<keyword evidence="8 9" id="KW-0339">Growth factor</keyword>
<comment type="caution">
    <text evidence="10">The sequence shown here is derived from an EMBL/GenBank/DDBJ whole genome shotgun (WGS) entry which is preliminary data.</text>
</comment>
<dbReference type="GO" id="GO:0030154">
    <property type="term" value="P:cell differentiation"/>
    <property type="evidence" value="ECO:0007669"/>
    <property type="project" value="UniProtKB-UniRule"/>
</dbReference>
<dbReference type="Proteomes" id="UP001293593">
    <property type="component" value="Unassembled WGS sequence"/>
</dbReference>
<protein>
    <recommendedName>
        <fullName evidence="9">Phytosulfokine</fullName>
    </recommendedName>
    <component>
        <recommendedName>
            <fullName evidence="9">Phytosulfokine-alpha</fullName>
            <shortName evidence="9">PSK-alpha</shortName>
            <shortName evidence="9">Phytosulfokine-a</shortName>
        </recommendedName>
    </component>
    <component>
        <recommendedName>
            <fullName evidence="9">Phytosulfokine-beta</fullName>
            <shortName evidence="9">PSK-beta</shortName>
            <shortName evidence="9">Phytosulfokine-b</shortName>
        </recommendedName>
    </component>
</protein>
<proteinExistence type="inferred from homology"/>
<dbReference type="InterPro" id="IPR009438">
    <property type="entry name" value="Phytosulfokine"/>
</dbReference>
<keyword evidence="6 9" id="KW-0732">Signal</keyword>
<keyword evidence="3 9" id="KW-0217">Developmental protein</keyword>
<organism evidence="10 11">
    <name type="scientific">Acacia crassicarpa</name>
    <name type="common">northern wattle</name>
    <dbReference type="NCBI Taxonomy" id="499986"/>
    <lineage>
        <taxon>Eukaryota</taxon>
        <taxon>Viridiplantae</taxon>
        <taxon>Streptophyta</taxon>
        <taxon>Embryophyta</taxon>
        <taxon>Tracheophyta</taxon>
        <taxon>Spermatophyta</taxon>
        <taxon>Magnoliopsida</taxon>
        <taxon>eudicotyledons</taxon>
        <taxon>Gunneridae</taxon>
        <taxon>Pentapetalae</taxon>
        <taxon>rosids</taxon>
        <taxon>fabids</taxon>
        <taxon>Fabales</taxon>
        <taxon>Fabaceae</taxon>
        <taxon>Caesalpinioideae</taxon>
        <taxon>mimosoid clade</taxon>
        <taxon>Acacieae</taxon>
        <taxon>Acacia</taxon>
    </lineage>
</organism>
<comment type="PTM">
    <text evidence="9">PSK-alpha is produced by endopeptidase digestion. PSK-beta is produced from PSK-alpha by exopeptidase digestion.</text>
</comment>
<dbReference type="PANTHER" id="PTHR33285">
    <property type="entry name" value="PHYTOSULFOKINES 3"/>
    <property type="match status" value="1"/>
</dbReference>
<evidence type="ECO:0000256" key="2">
    <source>
        <dbReference type="ARBA" id="ARBA00010781"/>
    </source>
</evidence>
<dbReference type="Pfam" id="PF06404">
    <property type="entry name" value="PSK"/>
    <property type="match status" value="1"/>
</dbReference>
<keyword evidence="11" id="KW-1185">Reference proteome</keyword>
<name>A0AAE1MCP3_9FABA</name>
<keyword evidence="4 9" id="KW-0964">Secreted</keyword>
<evidence type="ECO:0000313" key="10">
    <source>
        <dbReference type="EMBL" id="KAK4262432.1"/>
    </source>
</evidence>
<dbReference type="PANTHER" id="PTHR33285:SF55">
    <property type="entry name" value="PHYTOSULFOKINES 3"/>
    <property type="match status" value="1"/>
</dbReference>
<evidence type="ECO:0000256" key="8">
    <source>
        <dbReference type="ARBA" id="ARBA00023030"/>
    </source>
</evidence>
<evidence type="ECO:0000256" key="4">
    <source>
        <dbReference type="ARBA" id="ARBA00022525"/>
    </source>
</evidence>
<evidence type="ECO:0000256" key="6">
    <source>
        <dbReference type="ARBA" id="ARBA00022729"/>
    </source>
</evidence>
<sequence length="77" mass="8821">MANCKITALFFTALCLCHMLGHAAGARTEPTIHSDLYEKTQHEVVEDKCEDVSDEECLMRRTLVAHLDYIYTQSHQH</sequence>
<evidence type="ECO:0000256" key="1">
    <source>
        <dbReference type="ARBA" id="ARBA00004613"/>
    </source>
</evidence>
<comment type="function">
    <text evidence="9">Promotes plant cell differentiation, organogenesis and somatic embryogenesis as well as cell proliferation.</text>
</comment>
<evidence type="ECO:0000256" key="7">
    <source>
        <dbReference type="ARBA" id="ARBA00022782"/>
    </source>
</evidence>
<dbReference type="GO" id="GO:0005576">
    <property type="term" value="C:extracellular region"/>
    <property type="evidence" value="ECO:0007669"/>
    <property type="project" value="UniProtKB-SubCell"/>
</dbReference>
<evidence type="ECO:0000256" key="3">
    <source>
        <dbReference type="ARBA" id="ARBA00022473"/>
    </source>
</evidence>
<dbReference type="GO" id="GO:0008283">
    <property type="term" value="P:cell population proliferation"/>
    <property type="evidence" value="ECO:0007669"/>
    <property type="project" value="UniProtKB-UniRule"/>
</dbReference>
<evidence type="ECO:0000256" key="5">
    <source>
        <dbReference type="ARBA" id="ARBA00022641"/>
    </source>
</evidence>
<feature type="chain" id="PRO_5041767648" description="Phytosulfokine" evidence="9">
    <location>
        <begin position="26"/>
        <end position="77"/>
    </location>
</feature>
<comment type="subcellular location">
    <subcellularLocation>
        <location evidence="1 9">Secreted</location>
    </subcellularLocation>
</comment>
<keyword evidence="7 9" id="KW-0221">Differentiation</keyword>
<reference evidence="10" key="1">
    <citation type="submission" date="2023-10" db="EMBL/GenBank/DDBJ databases">
        <title>Chromosome-level genome of the transformable northern wattle, Acacia crassicarpa.</title>
        <authorList>
            <person name="Massaro I."/>
            <person name="Sinha N.R."/>
            <person name="Poethig S."/>
            <person name="Leichty A.R."/>
        </authorList>
    </citation>
    <scope>NUCLEOTIDE SEQUENCE</scope>
    <source>
        <strain evidence="10">Acra3RX</strain>
        <tissue evidence="10">Leaf</tissue>
    </source>
</reference>
<evidence type="ECO:0000256" key="9">
    <source>
        <dbReference type="RuleBase" id="RU368031"/>
    </source>
</evidence>
<comment type="PTM">
    <text evidence="9">Sulfation is important for activity and for the binding to a putative membrane receptor.</text>
</comment>
<keyword evidence="5 9" id="KW-0765">Sulfation</keyword>
<dbReference type="EMBL" id="JAWXYG010000009">
    <property type="protein sequence ID" value="KAK4262432.1"/>
    <property type="molecule type" value="Genomic_DNA"/>
</dbReference>
<evidence type="ECO:0000313" key="11">
    <source>
        <dbReference type="Proteomes" id="UP001293593"/>
    </source>
</evidence>
<gene>
    <name evidence="10" type="ORF">QN277_027991</name>
</gene>
<dbReference type="AlphaFoldDB" id="A0AAE1MCP3"/>
<feature type="signal peptide" evidence="9">
    <location>
        <begin position="1"/>
        <end position="25"/>
    </location>
</feature>